<dbReference type="NCBIfam" id="TIGR03654">
    <property type="entry name" value="L6_bact"/>
    <property type="match status" value="1"/>
</dbReference>
<dbReference type="PANTHER" id="PTHR11655">
    <property type="entry name" value="60S/50S RIBOSOMAL PROTEIN L6/L9"/>
    <property type="match status" value="1"/>
</dbReference>
<feature type="non-terminal residue" evidence="11">
    <location>
        <position position="226"/>
    </location>
</feature>
<feature type="domain" description="Large ribosomal subunit protein uL6 alpha-beta" evidence="10">
    <location>
        <begin position="11"/>
        <end position="82"/>
    </location>
</feature>
<dbReference type="Pfam" id="PF00347">
    <property type="entry name" value="Ribosomal_L6"/>
    <property type="match status" value="2"/>
</dbReference>
<keyword evidence="5 9" id="KW-0689">Ribosomal protein</keyword>
<dbReference type="GO" id="GO:0022625">
    <property type="term" value="C:cytosolic large ribosomal subunit"/>
    <property type="evidence" value="ECO:0007669"/>
    <property type="project" value="TreeGrafter"/>
</dbReference>
<dbReference type="Pfam" id="PF00861">
    <property type="entry name" value="Ribosomal_L18p"/>
    <property type="match status" value="1"/>
</dbReference>
<evidence type="ECO:0000259" key="10">
    <source>
        <dbReference type="Pfam" id="PF00347"/>
    </source>
</evidence>
<evidence type="ECO:0000256" key="3">
    <source>
        <dbReference type="ARBA" id="ARBA00022730"/>
    </source>
</evidence>
<evidence type="ECO:0000256" key="4">
    <source>
        <dbReference type="ARBA" id="ARBA00022884"/>
    </source>
</evidence>
<dbReference type="PRINTS" id="PR00059">
    <property type="entry name" value="RIBOSOMALL6"/>
</dbReference>
<dbReference type="InterPro" id="IPR057268">
    <property type="entry name" value="Ribosomal_L18"/>
</dbReference>
<feature type="domain" description="Large ribosomal subunit protein uL6 alpha-beta" evidence="10">
    <location>
        <begin position="90"/>
        <end position="167"/>
    </location>
</feature>
<dbReference type="SUPFAM" id="SSF53137">
    <property type="entry name" value="Translational machinery components"/>
    <property type="match status" value="1"/>
</dbReference>
<evidence type="ECO:0000256" key="7">
    <source>
        <dbReference type="ARBA" id="ARBA00035246"/>
    </source>
</evidence>
<dbReference type="InterPro" id="IPR020040">
    <property type="entry name" value="Ribosomal_uL6_a/b-dom"/>
</dbReference>
<dbReference type="InterPro" id="IPR002358">
    <property type="entry name" value="Ribosomal_uL6_CS"/>
</dbReference>
<dbReference type="CDD" id="cd00432">
    <property type="entry name" value="Ribosomal_L18_L5e"/>
    <property type="match status" value="1"/>
</dbReference>
<evidence type="ECO:0000256" key="2">
    <source>
        <dbReference type="ARBA" id="ARBA00009356"/>
    </source>
</evidence>
<evidence type="ECO:0000256" key="1">
    <source>
        <dbReference type="ARBA" id="ARBA00007116"/>
    </source>
</evidence>
<dbReference type="GO" id="GO:0002181">
    <property type="term" value="P:cytoplasmic translation"/>
    <property type="evidence" value="ECO:0007669"/>
    <property type="project" value="TreeGrafter"/>
</dbReference>
<keyword evidence="3" id="KW-0699">rRNA-binding</keyword>
<dbReference type="OrthoDB" id="8300027at2759"/>
<gene>
    <name evidence="11" type="ORF">CTOB1V02_LOCUS15340</name>
</gene>
<dbReference type="AlphaFoldDB" id="A0A7R8WSW4"/>
<dbReference type="PANTHER" id="PTHR11655:SF14">
    <property type="entry name" value="LARGE RIBOSOMAL SUBUNIT PROTEIN UL6M"/>
    <property type="match status" value="1"/>
</dbReference>
<sequence>MSRIGNAIINIPDGVNIDYKDDVVTVKGKNGELQQKLTEGISMEMEEGKITVKRPSESKQHKALHGLYRALINNMVVGVTDGYTKKLELVGVGYRASNSGQKLELSLGFSHNIIFEIPKEVKVETETAKGQNPIITLSSYDKDLLGRVVAKIRSFRKPEPYKGKGIKFVGEHIRRKAASTRDKNFKEKGTKTELAQKIGKIIAEKAKASGIEKVVFDRNGFLYHGR</sequence>
<dbReference type="GO" id="GO:0003735">
    <property type="term" value="F:structural constituent of ribosome"/>
    <property type="evidence" value="ECO:0007669"/>
    <property type="project" value="InterPro"/>
</dbReference>
<evidence type="ECO:0000256" key="9">
    <source>
        <dbReference type="RuleBase" id="RU003869"/>
    </source>
</evidence>
<dbReference type="InterPro" id="IPR000702">
    <property type="entry name" value="Ribosomal_uL6-like"/>
</dbReference>
<dbReference type="EMBL" id="OB688958">
    <property type="protein sequence ID" value="CAD7237525.1"/>
    <property type="molecule type" value="Genomic_DNA"/>
</dbReference>
<comment type="similarity">
    <text evidence="2 9">Belongs to the universal ribosomal protein uL6 family.</text>
</comment>
<dbReference type="InterPro" id="IPR019906">
    <property type="entry name" value="Ribosomal_uL6_bac-type"/>
</dbReference>
<keyword evidence="4" id="KW-0694">RNA-binding</keyword>
<dbReference type="Gene3D" id="3.90.930.12">
    <property type="entry name" value="Ribosomal protein L6, alpha-beta domain"/>
    <property type="match status" value="2"/>
</dbReference>
<dbReference type="GO" id="GO:0019843">
    <property type="term" value="F:rRNA binding"/>
    <property type="evidence" value="ECO:0007669"/>
    <property type="project" value="UniProtKB-KW"/>
</dbReference>
<dbReference type="HAMAP" id="MF_01365_B">
    <property type="entry name" value="Ribosomal_uL6_B"/>
    <property type="match status" value="1"/>
</dbReference>
<dbReference type="InterPro" id="IPR036789">
    <property type="entry name" value="Ribosomal_uL6-like_a/b-dom_sf"/>
</dbReference>
<evidence type="ECO:0000313" key="11">
    <source>
        <dbReference type="EMBL" id="CAD7237525.1"/>
    </source>
</evidence>
<dbReference type="PROSITE" id="PS00525">
    <property type="entry name" value="RIBOSOMAL_L6_1"/>
    <property type="match status" value="1"/>
</dbReference>
<comment type="similarity">
    <text evidence="1">Belongs to the universal ribosomal protein uL18 family.</text>
</comment>
<dbReference type="FunFam" id="3.90.930.12:FF:000002">
    <property type="entry name" value="50S ribosomal protein L6"/>
    <property type="match status" value="1"/>
</dbReference>
<dbReference type="SUPFAM" id="SSF56053">
    <property type="entry name" value="Ribosomal protein L6"/>
    <property type="match status" value="2"/>
</dbReference>
<name>A0A7R8WSW4_9CRUS</name>
<evidence type="ECO:0000256" key="8">
    <source>
        <dbReference type="ARBA" id="ARBA00035349"/>
    </source>
</evidence>
<evidence type="ECO:0000256" key="5">
    <source>
        <dbReference type="ARBA" id="ARBA00022980"/>
    </source>
</evidence>
<reference evidence="11" key="1">
    <citation type="submission" date="2020-11" db="EMBL/GenBank/DDBJ databases">
        <authorList>
            <person name="Tran Van P."/>
        </authorList>
    </citation>
    <scope>NUCLEOTIDE SEQUENCE</scope>
</reference>
<dbReference type="Gene3D" id="3.30.420.100">
    <property type="match status" value="1"/>
</dbReference>
<dbReference type="InterPro" id="IPR005484">
    <property type="entry name" value="Ribosomal_uL18_bac/plant/anim"/>
</dbReference>
<accession>A0A7R8WSW4</accession>
<protein>
    <recommendedName>
        <fullName evidence="7">Large ribosomal subunit protein uL6</fullName>
    </recommendedName>
    <alternativeName>
        <fullName evidence="8">60S ribosomal protein L9</fullName>
    </alternativeName>
</protein>
<keyword evidence="6 9" id="KW-0687">Ribonucleoprotein</keyword>
<proteinExistence type="inferred from homology"/>
<organism evidence="11">
    <name type="scientific">Cyprideis torosa</name>
    <dbReference type="NCBI Taxonomy" id="163714"/>
    <lineage>
        <taxon>Eukaryota</taxon>
        <taxon>Metazoa</taxon>
        <taxon>Ecdysozoa</taxon>
        <taxon>Arthropoda</taxon>
        <taxon>Crustacea</taxon>
        <taxon>Oligostraca</taxon>
        <taxon>Ostracoda</taxon>
        <taxon>Podocopa</taxon>
        <taxon>Podocopida</taxon>
        <taxon>Cytherocopina</taxon>
        <taxon>Cytheroidea</taxon>
        <taxon>Cytherideidae</taxon>
        <taxon>Cyprideis</taxon>
    </lineage>
</organism>
<evidence type="ECO:0000256" key="6">
    <source>
        <dbReference type="ARBA" id="ARBA00023274"/>
    </source>
</evidence>